<evidence type="ECO:0000259" key="9">
    <source>
        <dbReference type="PROSITE" id="PS51379"/>
    </source>
</evidence>
<name>A0A381PPF9_9ZZZZ</name>
<feature type="domain" description="4Fe-4S ferredoxin-type" evidence="9">
    <location>
        <begin position="178"/>
        <end position="207"/>
    </location>
</feature>
<dbReference type="Pfam" id="PF08331">
    <property type="entry name" value="QueG_DUF1730"/>
    <property type="match status" value="1"/>
</dbReference>
<dbReference type="NCBIfam" id="TIGR00276">
    <property type="entry name" value="tRNA epoxyqueuosine(34) reductase QueG"/>
    <property type="match status" value="1"/>
</dbReference>
<keyword evidence="5" id="KW-0671">Queuosine biosynthesis</keyword>
<dbReference type="GO" id="GO:0052693">
    <property type="term" value="F:epoxyqueuosine reductase activity"/>
    <property type="evidence" value="ECO:0007669"/>
    <property type="project" value="TreeGrafter"/>
</dbReference>
<evidence type="ECO:0000256" key="7">
    <source>
        <dbReference type="ARBA" id="ARBA00023004"/>
    </source>
</evidence>
<dbReference type="FunFam" id="3.30.70.20:FF:000017">
    <property type="entry name" value="Epoxyqueuosine reductase"/>
    <property type="match status" value="1"/>
</dbReference>
<dbReference type="Gene3D" id="3.30.70.20">
    <property type="match status" value="1"/>
</dbReference>
<evidence type="ECO:0000256" key="1">
    <source>
        <dbReference type="ARBA" id="ARBA00022485"/>
    </source>
</evidence>
<dbReference type="GO" id="GO:0008616">
    <property type="term" value="P:tRNA queuosine(34) biosynthetic process"/>
    <property type="evidence" value="ECO:0007669"/>
    <property type="project" value="UniProtKB-KW"/>
</dbReference>
<protein>
    <recommendedName>
        <fullName evidence="9">4Fe-4S ferredoxin-type domain-containing protein</fullName>
    </recommendedName>
</protein>
<reference evidence="10" key="1">
    <citation type="submission" date="2018-05" db="EMBL/GenBank/DDBJ databases">
        <authorList>
            <person name="Lanie J.A."/>
            <person name="Ng W.-L."/>
            <person name="Kazmierczak K.M."/>
            <person name="Andrzejewski T.M."/>
            <person name="Davidsen T.M."/>
            <person name="Wayne K.J."/>
            <person name="Tettelin H."/>
            <person name="Glass J.I."/>
            <person name="Rusch D."/>
            <person name="Podicherti R."/>
            <person name="Tsui H.-C.T."/>
            <person name="Winkler M.E."/>
        </authorList>
    </citation>
    <scope>NUCLEOTIDE SEQUENCE</scope>
</reference>
<dbReference type="Pfam" id="PF13484">
    <property type="entry name" value="Fer4_16"/>
    <property type="match status" value="1"/>
</dbReference>
<organism evidence="10">
    <name type="scientific">marine metagenome</name>
    <dbReference type="NCBI Taxonomy" id="408172"/>
    <lineage>
        <taxon>unclassified sequences</taxon>
        <taxon>metagenomes</taxon>
        <taxon>ecological metagenomes</taxon>
    </lineage>
</organism>
<keyword evidence="4" id="KW-0479">Metal-binding</keyword>
<evidence type="ECO:0000256" key="3">
    <source>
        <dbReference type="ARBA" id="ARBA00022694"/>
    </source>
</evidence>
<sequence length="350" mass="39224">MHIDELAAQLETWALDLGFQQVGVTDTDLNDYTPDYRAWLERQFQGGMAYMARNVGKRTDPSKLVPGTVRVISVRMDYLTASRGDILNDSSRGYISHYALGRDYHKTVRGRLRALAKQIEIHAGGQYRAFTDSAPILEKPLAAKAGIGWVGKNTLILNESAGSWFFLGEIFTDVPLPVNTELQEDKCGACKACINVCPTGAIVGPRQLDARRCISYLTIEHKGVIDEELREFIGNRIFGCDDCQLVCPWNRFAQASNESDFAPRHGLDDPTLIKLLAWNEAEFLEHTKGMALRRINYSQWVRNLAVAAGNASYTPELIRAVNEKLSESRRIGDTLASQHLEWAVKKLNQH</sequence>
<dbReference type="SUPFAM" id="SSF54862">
    <property type="entry name" value="4Fe-4S ferredoxins"/>
    <property type="match status" value="1"/>
</dbReference>
<proteinExistence type="inferred from homology"/>
<keyword evidence="7" id="KW-0408">Iron</keyword>
<keyword evidence="1" id="KW-0004">4Fe-4S</keyword>
<evidence type="ECO:0000256" key="2">
    <source>
        <dbReference type="ARBA" id="ARBA00022490"/>
    </source>
</evidence>
<dbReference type="PANTHER" id="PTHR30002:SF4">
    <property type="entry name" value="EPOXYQUEUOSINE REDUCTASE"/>
    <property type="match status" value="1"/>
</dbReference>
<evidence type="ECO:0000256" key="8">
    <source>
        <dbReference type="ARBA" id="ARBA00023014"/>
    </source>
</evidence>
<dbReference type="GO" id="GO:0046872">
    <property type="term" value="F:metal ion binding"/>
    <property type="evidence" value="ECO:0007669"/>
    <property type="project" value="UniProtKB-KW"/>
</dbReference>
<dbReference type="InterPro" id="IPR013542">
    <property type="entry name" value="QueG_DUF1730"/>
</dbReference>
<evidence type="ECO:0000256" key="5">
    <source>
        <dbReference type="ARBA" id="ARBA00022785"/>
    </source>
</evidence>
<accession>A0A381PPF9</accession>
<dbReference type="GO" id="GO:0051539">
    <property type="term" value="F:4 iron, 4 sulfur cluster binding"/>
    <property type="evidence" value="ECO:0007669"/>
    <property type="project" value="UniProtKB-KW"/>
</dbReference>
<keyword evidence="2" id="KW-0963">Cytoplasm</keyword>
<gene>
    <name evidence="10" type="ORF">METZ01_LOCUS20841</name>
</gene>
<dbReference type="AlphaFoldDB" id="A0A381PPF9"/>
<dbReference type="HAMAP" id="MF_00916">
    <property type="entry name" value="QueG"/>
    <property type="match status" value="1"/>
</dbReference>
<evidence type="ECO:0000256" key="6">
    <source>
        <dbReference type="ARBA" id="ARBA00023002"/>
    </source>
</evidence>
<evidence type="ECO:0000256" key="4">
    <source>
        <dbReference type="ARBA" id="ARBA00022723"/>
    </source>
</evidence>
<keyword evidence="8" id="KW-0411">Iron-sulfur</keyword>
<dbReference type="EMBL" id="UINC01001027">
    <property type="protein sequence ID" value="SUZ67987.1"/>
    <property type="molecule type" value="Genomic_DNA"/>
</dbReference>
<dbReference type="InterPro" id="IPR017896">
    <property type="entry name" value="4Fe4S_Fe-S-bd"/>
</dbReference>
<dbReference type="InterPro" id="IPR004453">
    <property type="entry name" value="QueG"/>
</dbReference>
<dbReference type="PROSITE" id="PS00198">
    <property type="entry name" value="4FE4S_FER_1"/>
    <property type="match status" value="1"/>
</dbReference>
<dbReference type="InterPro" id="IPR017900">
    <property type="entry name" value="4Fe4S_Fe_S_CS"/>
</dbReference>
<keyword evidence="6" id="KW-0560">Oxidoreductase</keyword>
<dbReference type="PANTHER" id="PTHR30002">
    <property type="entry name" value="EPOXYQUEUOSINE REDUCTASE"/>
    <property type="match status" value="1"/>
</dbReference>
<dbReference type="PROSITE" id="PS51379">
    <property type="entry name" value="4FE4S_FER_2"/>
    <property type="match status" value="1"/>
</dbReference>
<evidence type="ECO:0000313" key="10">
    <source>
        <dbReference type="EMBL" id="SUZ67987.1"/>
    </source>
</evidence>
<keyword evidence="3" id="KW-0819">tRNA processing</keyword>